<dbReference type="SUPFAM" id="SSF46689">
    <property type="entry name" value="Homeodomain-like"/>
    <property type="match status" value="1"/>
</dbReference>
<comment type="subcellular location">
    <subcellularLocation>
        <location evidence="1 7 8">Nucleus</location>
    </subcellularLocation>
</comment>
<dbReference type="Proteomes" id="UP000695000">
    <property type="component" value="Unplaced"/>
</dbReference>
<dbReference type="PANTHER" id="PTHR24338:SF0">
    <property type="entry name" value="MUSCLE SEGMENTATION HOMEOBOX"/>
    <property type="match status" value="1"/>
</dbReference>
<evidence type="ECO:0000256" key="5">
    <source>
        <dbReference type="ARBA" id="ARBA00023242"/>
    </source>
</evidence>
<feature type="domain" description="Homeobox" evidence="10">
    <location>
        <begin position="82"/>
        <end position="142"/>
    </location>
</feature>
<dbReference type="InterPro" id="IPR001356">
    <property type="entry name" value="HD"/>
</dbReference>
<feature type="DNA-binding region" description="Homeobox" evidence="7">
    <location>
        <begin position="84"/>
        <end position="143"/>
    </location>
</feature>
<evidence type="ECO:0000313" key="12">
    <source>
        <dbReference type="RefSeq" id="XP_017781364.1"/>
    </source>
</evidence>
<dbReference type="InterPro" id="IPR017970">
    <property type="entry name" value="Homeobox_CS"/>
</dbReference>
<proteinExistence type="inferred from homology"/>
<dbReference type="InterPro" id="IPR009057">
    <property type="entry name" value="Homeodomain-like_sf"/>
</dbReference>
<feature type="region of interest" description="Disordered" evidence="9">
    <location>
        <begin position="1"/>
        <end position="28"/>
    </location>
</feature>
<protein>
    <submittedName>
        <fullName evidence="12">Homeobox protein MSX-2-like</fullName>
    </submittedName>
</protein>
<reference evidence="12" key="1">
    <citation type="submission" date="2025-08" db="UniProtKB">
        <authorList>
            <consortium name="RefSeq"/>
        </authorList>
    </citation>
    <scope>IDENTIFICATION</scope>
    <source>
        <tissue evidence="12">Whole Larva</tissue>
    </source>
</reference>
<evidence type="ECO:0000256" key="7">
    <source>
        <dbReference type="PROSITE-ProRule" id="PRU00108"/>
    </source>
</evidence>
<evidence type="ECO:0000256" key="4">
    <source>
        <dbReference type="ARBA" id="ARBA00023155"/>
    </source>
</evidence>
<feature type="compositionally biased region" description="Basic and acidic residues" evidence="9">
    <location>
        <begin position="139"/>
        <end position="159"/>
    </location>
</feature>
<organism evidence="11 12">
    <name type="scientific">Nicrophorus vespilloides</name>
    <name type="common">Boreal carrion beetle</name>
    <dbReference type="NCBI Taxonomy" id="110193"/>
    <lineage>
        <taxon>Eukaryota</taxon>
        <taxon>Metazoa</taxon>
        <taxon>Ecdysozoa</taxon>
        <taxon>Arthropoda</taxon>
        <taxon>Hexapoda</taxon>
        <taxon>Insecta</taxon>
        <taxon>Pterygota</taxon>
        <taxon>Neoptera</taxon>
        <taxon>Endopterygota</taxon>
        <taxon>Coleoptera</taxon>
        <taxon>Polyphaga</taxon>
        <taxon>Staphyliniformia</taxon>
        <taxon>Silphidae</taxon>
        <taxon>Nicrophorinae</taxon>
        <taxon>Nicrophorus</taxon>
    </lineage>
</organism>
<evidence type="ECO:0000256" key="2">
    <source>
        <dbReference type="ARBA" id="ARBA00022473"/>
    </source>
</evidence>
<feature type="compositionally biased region" description="Polar residues" evidence="9">
    <location>
        <begin position="160"/>
        <end position="173"/>
    </location>
</feature>
<dbReference type="PROSITE" id="PS50071">
    <property type="entry name" value="HOMEOBOX_2"/>
    <property type="match status" value="1"/>
</dbReference>
<evidence type="ECO:0000256" key="3">
    <source>
        <dbReference type="ARBA" id="ARBA00023125"/>
    </source>
</evidence>
<dbReference type="Gene3D" id="1.10.10.60">
    <property type="entry name" value="Homeodomain-like"/>
    <property type="match status" value="1"/>
</dbReference>
<dbReference type="CDD" id="cd00086">
    <property type="entry name" value="homeodomain"/>
    <property type="match status" value="1"/>
</dbReference>
<keyword evidence="4 7" id="KW-0371">Homeobox</keyword>
<dbReference type="PANTHER" id="PTHR24338">
    <property type="entry name" value="HOMEOBOX PROTEIN MSX"/>
    <property type="match status" value="1"/>
</dbReference>
<dbReference type="PROSITE" id="PS00027">
    <property type="entry name" value="HOMEOBOX_1"/>
    <property type="match status" value="1"/>
</dbReference>
<dbReference type="Pfam" id="PF00046">
    <property type="entry name" value="Homeodomain"/>
    <property type="match status" value="1"/>
</dbReference>
<name>A0ABM1N3G4_NICVS</name>
<keyword evidence="3 7" id="KW-0238">DNA-binding</keyword>
<evidence type="ECO:0000256" key="8">
    <source>
        <dbReference type="RuleBase" id="RU000682"/>
    </source>
</evidence>
<evidence type="ECO:0000259" key="10">
    <source>
        <dbReference type="PROSITE" id="PS50071"/>
    </source>
</evidence>
<gene>
    <name evidence="12" type="primary">LOC108566137</name>
</gene>
<comment type="similarity">
    <text evidence="6">Belongs to the Msh homeobox family.</text>
</comment>
<keyword evidence="11" id="KW-1185">Reference proteome</keyword>
<feature type="region of interest" description="Disordered" evidence="9">
    <location>
        <begin position="138"/>
        <end position="173"/>
    </location>
</feature>
<evidence type="ECO:0000313" key="11">
    <source>
        <dbReference type="Proteomes" id="UP000695000"/>
    </source>
</evidence>
<keyword evidence="2" id="KW-0217">Developmental protein</keyword>
<evidence type="ECO:0000256" key="6">
    <source>
        <dbReference type="ARBA" id="ARBA00038425"/>
    </source>
</evidence>
<dbReference type="InterPro" id="IPR050674">
    <property type="entry name" value="Msh_Homeobox_Regulators"/>
</dbReference>
<dbReference type="RefSeq" id="XP_017781364.1">
    <property type="nucleotide sequence ID" value="XM_017925875.1"/>
</dbReference>
<dbReference type="SMART" id="SM00389">
    <property type="entry name" value="HOX"/>
    <property type="match status" value="1"/>
</dbReference>
<keyword evidence="5 7" id="KW-0539">Nucleus</keyword>
<accession>A0ABM1N3G4</accession>
<evidence type="ECO:0000256" key="9">
    <source>
        <dbReference type="SAM" id="MobiDB-lite"/>
    </source>
</evidence>
<evidence type="ECO:0000256" key="1">
    <source>
        <dbReference type="ARBA" id="ARBA00004123"/>
    </source>
</evidence>
<dbReference type="GeneID" id="108566137"/>
<sequence>MTSSGVRNDDEDRCPMEQQTPRKVSDFSIDHILHKAGTSSQEYGTFDCGKPTVLQPFPWLQCTRYCPPKVPRKREGGPQKRQLGRHPRIPFTTHQLSLLEERFRQSPYLSSEEVTRLSTILKLADIRVKIWFQNRRARERRERQQMDNRKPNEATKVKQENNYNFDYYNSPSK</sequence>